<keyword evidence="4" id="KW-0472">Membrane</keyword>
<dbReference type="AlphaFoldDB" id="A0A953L918"/>
<evidence type="ECO:0000313" key="5">
    <source>
        <dbReference type="EMBL" id="MBY5958350.1"/>
    </source>
</evidence>
<dbReference type="SUPFAM" id="SSF111369">
    <property type="entry name" value="HlyD-like secretion proteins"/>
    <property type="match status" value="1"/>
</dbReference>
<feature type="coiled-coil region" evidence="3">
    <location>
        <begin position="100"/>
        <end position="154"/>
    </location>
</feature>
<evidence type="ECO:0000313" key="6">
    <source>
        <dbReference type="Proteomes" id="UP000753961"/>
    </source>
</evidence>
<evidence type="ECO:0000256" key="2">
    <source>
        <dbReference type="ARBA" id="ARBA00023054"/>
    </source>
</evidence>
<proteinExistence type="predicted"/>
<dbReference type="PANTHER" id="PTHR32347:SF14">
    <property type="entry name" value="EFFLUX SYSTEM COMPONENT YKNX-RELATED"/>
    <property type="match status" value="1"/>
</dbReference>
<dbReference type="RefSeq" id="WP_222579888.1">
    <property type="nucleotide sequence ID" value="NZ_JAHVHU010000008.1"/>
</dbReference>
<keyword evidence="4" id="KW-0812">Transmembrane</keyword>
<dbReference type="PANTHER" id="PTHR32347">
    <property type="entry name" value="EFFLUX SYSTEM COMPONENT YKNX-RELATED"/>
    <property type="match status" value="1"/>
</dbReference>
<dbReference type="Gene3D" id="2.40.30.170">
    <property type="match status" value="1"/>
</dbReference>
<name>A0A953L918_9BACT</name>
<dbReference type="Gene3D" id="1.10.287.470">
    <property type="entry name" value="Helix hairpin bin"/>
    <property type="match status" value="1"/>
</dbReference>
<dbReference type="Gene3D" id="2.40.50.100">
    <property type="match status" value="1"/>
</dbReference>
<protein>
    <submittedName>
        <fullName evidence="5">Efflux RND transporter periplasmic adaptor subunit</fullName>
    </submittedName>
</protein>
<dbReference type="InterPro" id="IPR050465">
    <property type="entry name" value="UPF0194_transport"/>
</dbReference>
<keyword evidence="2 3" id="KW-0175">Coiled coil</keyword>
<gene>
    <name evidence="5" type="ORF">KUV50_09425</name>
</gene>
<evidence type="ECO:0000256" key="1">
    <source>
        <dbReference type="ARBA" id="ARBA00004196"/>
    </source>
</evidence>
<evidence type="ECO:0000256" key="3">
    <source>
        <dbReference type="SAM" id="Coils"/>
    </source>
</evidence>
<dbReference type="EMBL" id="JAHVHU010000008">
    <property type="protein sequence ID" value="MBY5958350.1"/>
    <property type="molecule type" value="Genomic_DNA"/>
</dbReference>
<accession>A0A953L918</accession>
<comment type="subcellular location">
    <subcellularLocation>
        <location evidence="1">Cell envelope</location>
    </subcellularLocation>
</comment>
<dbReference type="GO" id="GO:0030313">
    <property type="term" value="C:cell envelope"/>
    <property type="evidence" value="ECO:0007669"/>
    <property type="project" value="UniProtKB-SubCell"/>
</dbReference>
<sequence>MKKGCFISTIVVLVLLTAGLVYYFVYQNKGSSVRNTTEKPAYVDISRKVVATGTINPRQEINIKPQVSGVVDELFVVAGEVIEKGKKLARIKLVPSQVNINQAQSQVELARLRLTDAQRELERQRTIHEDNLDVETAKANFENARQEEARQRQLFDAGVISEQQYNQYKLELELRRNAYENAKITSTNSLSQYETQVDIAQQELNSAVSNLRLLKEGVDQNSKQVANVVNSPVAGMVLDVPLEEGTSVIERNNFNEGTTIATVADMNTLIFEGKVDEADVGSIDEGMPILLKIGAIPDQQFDAILEYISPKGVKEEGTVKFEVKAAVKQTGDRFLRAGYSANGDIIIHKKDNVLAIKERDIIYDGDGKTYVEIKNGDGFDRKKVETGISDGLNTEIISGLDTTMLVRVQQEEPEMAGS</sequence>
<comment type="caution">
    <text evidence="5">The sequence shown here is derived from an EMBL/GenBank/DDBJ whole genome shotgun (WGS) entry which is preliminary data.</text>
</comment>
<reference evidence="5" key="1">
    <citation type="submission" date="2021-06" db="EMBL/GenBank/DDBJ databases">
        <title>44 bacteria genomes isolated from Dapeng, Shenzhen.</title>
        <authorList>
            <person name="Zheng W."/>
            <person name="Yu S."/>
            <person name="Huang Y."/>
        </authorList>
    </citation>
    <scope>NUCLEOTIDE SEQUENCE</scope>
    <source>
        <strain evidence="5">DP5N28-2</strain>
    </source>
</reference>
<evidence type="ECO:0000256" key="4">
    <source>
        <dbReference type="SAM" id="Phobius"/>
    </source>
</evidence>
<dbReference type="Proteomes" id="UP000753961">
    <property type="component" value="Unassembled WGS sequence"/>
</dbReference>
<organism evidence="5 6">
    <name type="scientific">Membranihabitans marinus</name>
    <dbReference type="NCBI Taxonomy" id="1227546"/>
    <lineage>
        <taxon>Bacteria</taxon>
        <taxon>Pseudomonadati</taxon>
        <taxon>Bacteroidota</taxon>
        <taxon>Saprospiria</taxon>
        <taxon>Saprospirales</taxon>
        <taxon>Saprospiraceae</taxon>
        <taxon>Membranihabitans</taxon>
    </lineage>
</organism>
<feature type="transmembrane region" description="Helical" evidence="4">
    <location>
        <begin position="6"/>
        <end position="25"/>
    </location>
</feature>
<keyword evidence="6" id="KW-1185">Reference proteome</keyword>
<keyword evidence="4" id="KW-1133">Transmembrane helix</keyword>
<dbReference type="Gene3D" id="6.20.50.140">
    <property type="match status" value="1"/>
</dbReference>